<organism evidence="1 2">
    <name type="scientific">Pseudoalteromonas luteoviolacea NCIMB 1942</name>
    <dbReference type="NCBI Taxonomy" id="1365253"/>
    <lineage>
        <taxon>Bacteria</taxon>
        <taxon>Pseudomonadati</taxon>
        <taxon>Pseudomonadota</taxon>
        <taxon>Gammaproteobacteria</taxon>
        <taxon>Alteromonadales</taxon>
        <taxon>Pseudoalteromonadaceae</taxon>
        <taxon>Pseudoalteromonas</taxon>
    </lineage>
</organism>
<reference evidence="1 2" key="1">
    <citation type="submission" date="2013-07" db="EMBL/GenBank/DDBJ databases">
        <title>Comparative Genomic and Metabolomic Analysis of Twelve Strains of Pseudoalteromonas luteoviolacea.</title>
        <authorList>
            <person name="Vynne N.G."/>
            <person name="Mansson M."/>
            <person name="Gram L."/>
        </authorList>
    </citation>
    <scope>NUCLEOTIDE SEQUENCE [LARGE SCALE GENOMIC DNA]</scope>
    <source>
        <strain evidence="1 2">NCIMB 1942</strain>
    </source>
</reference>
<proteinExistence type="predicted"/>
<dbReference type="EMBL" id="AUXT01000161">
    <property type="protein sequence ID" value="KZN47023.1"/>
    <property type="molecule type" value="Genomic_DNA"/>
</dbReference>
<gene>
    <name evidence="1" type="ORF">N482_02065</name>
</gene>
<evidence type="ECO:0000313" key="2">
    <source>
        <dbReference type="Proteomes" id="UP000076587"/>
    </source>
</evidence>
<dbReference type="PATRIC" id="fig|1365253.3.peg.2649"/>
<sequence length="50" mass="5429">MRKIAFIFFNAMSMHAAGNETFNIELVGCNPYGTSYAGISPNATKTTRPS</sequence>
<dbReference type="RefSeq" id="WP_155730577.1">
    <property type="nucleotide sequence ID" value="NZ_AUXT01000161.1"/>
</dbReference>
<protein>
    <submittedName>
        <fullName evidence="1">Uncharacterized protein</fullName>
    </submittedName>
</protein>
<evidence type="ECO:0000313" key="1">
    <source>
        <dbReference type="EMBL" id="KZN47023.1"/>
    </source>
</evidence>
<accession>A0A162ABD3</accession>
<name>A0A162ABD3_9GAMM</name>
<dbReference type="AlphaFoldDB" id="A0A162ABD3"/>
<comment type="caution">
    <text evidence="1">The sequence shown here is derived from an EMBL/GenBank/DDBJ whole genome shotgun (WGS) entry which is preliminary data.</text>
</comment>
<dbReference type="Proteomes" id="UP000076587">
    <property type="component" value="Unassembled WGS sequence"/>
</dbReference>